<name>A0ABU1ANV9_9BACT</name>
<comment type="caution">
    <text evidence="1">The sequence shown here is derived from an EMBL/GenBank/DDBJ whole genome shotgun (WGS) entry which is preliminary data.</text>
</comment>
<evidence type="ECO:0000313" key="1">
    <source>
        <dbReference type="EMBL" id="MDQ8196402.1"/>
    </source>
</evidence>
<dbReference type="RefSeq" id="WP_308986834.1">
    <property type="nucleotide sequence ID" value="NZ_JARXIC010000079.1"/>
</dbReference>
<keyword evidence="2" id="KW-1185">Reference proteome</keyword>
<sequence>MNTNEGRVYFALFGDSFDPDELTEFLGIEPTSVSRKGERIPDQLPKCSSWQISTDNIKNEIIDIYEMAESIVEPLQKHHERISEAMHRFNLAAVLQVVLWISDNEKHPMPAIGFETETIKFLAEIGASIDVDTYKH</sequence>
<dbReference type="InterPro" id="IPR025459">
    <property type="entry name" value="DUF4279"/>
</dbReference>
<proteinExistence type="predicted"/>
<dbReference type="EMBL" id="JARXIC010000079">
    <property type="protein sequence ID" value="MDQ8196402.1"/>
    <property type="molecule type" value="Genomic_DNA"/>
</dbReference>
<protein>
    <submittedName>
        <fullName evidence="1">DUF4279 domain-containing protein</fullName>
    </submittedName>
</protein>
<dbReference type="Proteomes" id="UP001243717">
    <property type="component" value="Unassembled WGS sequence"/>
</dbReference>
<gene>
    <name evidence="1" type="ORF">QEH59_18380</name>
</gene>
<reference evidence="1 2" key="1">
    <citation type="submission" date="2023-04" db="EMBL/GenBank/DDBJ databases">
        <title>A novel bacteria isolated from coastal sediment.</title>
        <authorList>
            <person name="Liu X.-J."/>
            <person name="Du Z.-J."/>
        </authorList>
    </citation>
    <scope>NUCLEOTIDE SEQUENCE [LARGE SCALE GENOMIC DNA]</scope>
    <source>
        <strain evidence="1 2">SDUM461004</strain>
    </source>
</reference>
<organism evidence="1 2">
    <name type="scientific">Thalassobacterium sedimentorum</name>
    <dbReference type="NCBI Taxonomy" id="3041258"/>
    <lineage>
        <taxon>Bacteria</taxon>
        <taxon>Pseudomonadati</taxon>
        <taxon>Verrucomicrobiota</taxon>
        <taxon>Opitutia</taxon>
        <taxon>Puniceicoccales</taxon>
        <taxon>Coraliomargaritaceae</taxon>
        <taxon>Thalassobacterium</taxon>
    </lineage>
</organism>
<evidence type="ECO:0000313" key="2">
    <source>
        <dbReference type="Proteomes" id="UP001243717"/>
    </source>
</evidence>
<dbReference type="Pfam" id="PF14106">
    <property type="entry name" value="DUF4279"/>
    <property type="match status" value="1"/>
</dbReference>
<accession>A0ABU1ANV9</accession>